<sequence>MSANVPYKYVTNARQVYKALNGIFIVYKPVEIWFHHVRQTIINNLCEDLNNMHVRPPKKYVTIDGETNKNMKVSVQTSLADYPLVVGPRYQPNDFKLAVTKILYSDVSGVIVCGINKGIPIIHKLRESKSIRFYKVKGLLGQATDNYFHNGKIVEKSTYAHVRRGHIDKLCSSMQSSHQRKMFEHCGVDIQSQAAYELAVQGPIRPTNSNIPIIYTIKCIHFSPPEFTLEIVCTNEYDNYLKAIIHDLGMQLRTTATCMQILCIQDGLFHIKHALLQKYWTLEEIIRNMEMCKHVIDQNENILDPKSPALVKPKYAPIEMLTTEQLCKI</sequence>
<gene>
    <name evidence="3" type="ORF">WN48_08929</name>
</gene>
<evidence type="ECO:0000313" key="4">
    <source>
        <dbReference type="Proteomes" id="UP000250275"/>
    </source>
</evidence>
<dbReference type="Gene3D" id="3.30.2350.10">
    <property type="entry name" value="Pseudouridine synthase"/>
    <property type="match status" value="1"/>
</dbReference>
<keyword evidence="4" id="KW-1185">Reference proteome</keyword>
<dbReference type="InterPro" id="IPR002501">
    <property type="entry name" value="PsdUridine_synth_N"/>
</dbReference>
<dbReference type="AlphaFoldDB" id="A0A310SVC9"/>
<dbReference type="CDD" id="cd02868">
    <property type="entry name" value="PseudoU_synth_hTruB2_like"/>
    <property type="match status" value="1"/>
</dbReference>
<evidence type="ECO:0000313" key="3">
    <source>
        <dbReference type="EMBL" id="OAD61836.1"/>
    </source>
</evidence>
<evidence type="ECO:0000259" key="2">
    <source>
        <dbReference type="Pfam" id="PF01509"/>
    </source>
</evidence>
<reference evidence="3 4" key="1">
    <citation type="submission" date="2015-07" db="EMBL/GenBank/DDBJ databases">
        <title>The genome of Eufriesea mexicana.</title>
        <authorList>
            <person name="Pan H."/>
            <person name="Kapheim K."/>
        </authorList>
    </citation>
    <scope>NUCLEOTIDE SEQUENCE [LARGE SCALE GENOMIC DNA]</scope>
    <source>
        <strain evidence="3">0111107269</strain>
        <tissue evidence="3">Whole body</tissue>
    </source>
</reference>
<dbReference type="SUPFAM" id="SSF55120">
    <property type="entry name" value="Pseudouridine synthase"/>
    <property type="match status" value="1"/>
</dbReference>
<dbReference type="Proteomes" id="UP000250275">
    <property type="component" value="Unassembled WGS sequence"/>
</dbReference>
<protein>
    <submittedName>
        <fullName evidence="3">Putative tRNA pseudouridine synthase 2</fullName>
    </submittedName>
</protein>
<dbReference type="InterPro" id="IPR020103">
    <property type="entry name" value="PsdUridine_synth_cat_dom_sf"/>
</dbReference>
<dbReference type="GO" id="GO:0009982">
    <property type="term" value="F:pseudouridine synthase activity"/>
    <property type="evidence" value="ECO:0007669"/>
    <property type="project" value="InterPro"/>
</dbReference>
<dbReference type="GO" id="GO:0006396">
    <property type="term" value="P:RNA processing"/>
    <property type="evidence" value="ECO:0007669"/>
    <property type="project" value="InterPro"/>
</dbReference>
<dbReference type="EMBL" id="KQ760132">
    <property type="protein sequence ID" value="OAD61836.1"/>
    <property type="molecule type" value="Genomic_DNA"/>
</dbReference>
<comment type="similarity">
    <text evidence="1">Belongs to the pseudouridine synthase TruB family.</text>
</comment>
<name>A0A310SVC9_9HYME</name>
<organism evidence="3 4">
    <name type="scientific">Eufriesea mexicana</name>
    <dbReference type="NCBI Taxonomy" id="516756"/>
    <lineage>
        <taxon>Eukaryota</taxon>
        <taxon>Metazoa</taxon>
        <taxon>Ecdysozoa</taxon>
        <taxon>Arthropoda</taxon>
        <taxon>Hexapoda</taxon>
        <taxon>Insecta</taxon>
        <taxon>Pterygota</taxon>
        <taxon>Neoptera</taxon>
        <taxon>Endopterygota</taxon>
        <taxon>Hymenoptera</taxon>
        <taxon>Apocrita</taxon>
        <taxon>Aculeata</taxon>
        <taxon>Apoidea</taxon>
        <taxon>Anthophila</taxon>
        <taxon>Apidae</taxon>
        <taxon>Eufriesea</taxon>
    </lineage>
</organism>
<accession>A0A310SVC9</accession>
<dbReference type="GO" id="GO:0001522">
    <property type="term" value="P:pseudouridine synthesis"/>
    <property type="evidence" value="ECO:0007669"/>
    <property type="project" value="InterPro"/>
</dbReference>
<dbReference type="InterPro" id="IPR039048">
    <property type="entry name" value="Trub2"/>
</dbReference>
<dbReference type="Pfam" id="PF01509">
    <property type="entry name" value="TruB_N"/>
    <property type="match status" value="1"/>
</dbReference>
<dbReference type="PANTHER" id="PTHR13195">
    <property type="entry name" value="PSEUDOURIDINE SYNTHASE-RELATED"/>
    <property type="match status" value="1"/>
</dbReference>
<dbReference type="OrthoDB" id="9995526at2759"/>
<dbReference type="GO" id="GO:0003723">
    <property type="term" value="F:RNA binding"/>
    <property type="evidence" value="ECO:0007669"/>
    <property type="project" value="InterPro"/>
</dbReference>
<feature type="domain" description="Pseudouridine synthase II N-terminal" evidence="2">
    <location>
        <begin position="105"/>
        <end position="235"/>
    </location>
</feature>
<evidence type="ECO:0000256" key="1">
    <source>
        <dbReference type="ARBA" id="ARBA00008999"/>
    </source>
</evidence>
<dbReference type="PANTHER" id="PTHR13195:SF0">
    <property type="entry name" value="PSEUDOURIDYLATE SYNTHASE TRUB2, MITOCHONDRIAL"/>
    <property type="match status" value="1"/>
</dbReference>
<proteinExistence type="inferred from homology"/>